<dbReference type="PANTHER" id="PTHR12736:SF7">
    <property type="entry name" value="LANC-LIKE PROTEIN 3"/>
    <property type="match status" value="1"/>
</dbReference>
<comment type="caution">
    <text evidence="2">The sequence shown here is derived from an EMBL/GenBank/DDBJ whole genome shotgun (WGS) entry which is preliminary data.</text>
</comment>
<keyword evidence="1" id="KW-0862">Zinc</keyword>
<proteinExistence type="predicted"/>
<dbReference type="Gene3D" id="1.50.10.20">
    <property type="match status" value="1"/>
</dbReference>
<dbReference type="Proteomes" id="UP000475582">
    <property type="component" value="Unassembled WGS sequence"/>
</dbReference>
<dbReference type="PRINTS" id="PR01955">
    <property type="entry name" value="LANCFRANKIA"/>
</dbReference>
<gene>
    <name evidence="2" type="ORF">GM676_26680</name>
</gene>
<keyword evidence="3" id="KW-1185">Reference proteome</keyword>
<protein>
    <recommendedName>
        <fullName evidence="4">Lanthionine synthetase C family protein</fullName>
    </recommendedName>
</protein>
<feature type="binding site" evidence="1">
    <location>
        <position position="307"/>
    </location>
    <ligand>
        <name>Zn(2+)</name>
        <dbReference type="ChEBI" id="CHEBI:29105"/>
    </ligand>
</feature>
<evidence type="ECO:0000313" key="2">
    <source>
        <dbReference type="EMBL" id="MTV41153.1"/>
    </source>
</evidence>
<dbReference type="AlphaFoldDB" id="A0A6L6PQ79"/>
<dbReference type="RefSeq" id="WP_155467239.1">
    <property type="nucleotide sequence ID" value="NZ_WNKY01000049.1"/>
</dbReference>
<dbReference type="PANTHER" id="PTHR12736">
    <property type="entry name" value="LANC-LIKE PROTEIN"/>
    <property type="match status" value="1"/>
</dbReference>
<evidence type="ECO:0008006" key="4">
    <source>
        <dbReference type="Google" id="ProtNLM"/>
    </source>
</evidence>
<dbReference type="OrthoDB" id="9148343at2"/>
<reference evidence="2 3" key="1">
    <citation type="submission" date="2019-11" db="EMBL/GenBank/DDBJ databases">
        <title>Type strains purchased from KCTC, JCM and DSMZ.</title>
        <authorList>
            <person name="Lu H."/>
        </authorList>
    </citation>
    <scope>NUCLEOTIDE SEQUENCE [LARGE SCALE GENOMIC DNA]</scope>
    <source>
        <strain evidence="2 3">KCTC 22382</strain>
    </source>
</reference>
<dbReference type="EMBL" id="WNKY01000049">
    <property type="protein sequence ID" value="MTV41153.1"/>
    <property type="molecule type" value="Genomic_DNA"/>
</dbReference>
<evidence type="ECO:0000256" key="1">
    <source>
        <dbReference type="PIRSR" id="PIRSR607822-1"/>
    </source>
</evidence>
<sequence length="393" mass="42812">MYIADYYLTLNAITRIEACVRSRPSSFENLSLCAGESGIALFYAKLAKFDPSLKKVSDEILERILGDCADSKLLDVRFFPGLTGVGFVVQHCNANPVGSMEDANEDLDELLIELLSVRKWQGPYDLIYGLVGLGVYAITSSGKNSQRILDLVVEALLMIAYRGNTGLTWMTPPRFQGFESRNSPQGKPNINVGLAHGIPGIIGMCAMAIDKGHSTPELVHLLEASTGALLRCRLPQGFGSTFGYVSSDNTTSRVAWCYGDLGNALMLVRSGKALQDTSIVEVGHAIATSVLKRKFESMRIFDHALCHGTAGVALLFSALHRETGDASFQHAAIMHYGNVLSDIEIDVERLASMQEDQTRKLEYGLLTGLAGIGMSLMDAMDDKSDGWSKWMLV</sequence>
<dbReference type="PRINTS" id="PR01950">
    <property type="entry name" value="LANCSUPER"/>
</dbReference>
<dbReference type="GO" id="GO:0031179">
    <property type="term" value="P:peptide modification"/>
    <property type="evidence" value="ECO:0007669"/>
    <property type="project" value="InterPro"/>
</dbReference>
<feature type="binding site" evidence="1">
    <location>
        <position position="306"/>
    </location>
    <ligand>
        <name>Zn(2+)</name>
        <dbReference type="ChEBI" id="CHEBI:29105"/>
    </ligand>
</feature>
<dbReference type="GO" id="GO:0046872">
    <property type="term" value="F:metal ion binding"/>
    <property type="evidence" value="ECO:0007669"/>
    <property type="project" value="UniProtKB-KW"/>
</dbReference>
<accession>A0A6L6PQ79</accession>
<dbReference type="GO" id="GO:0005886">
    <property type="term" value="C:plasma membrane"/>
    <property type="evidence" value="ECO:0007669"/>
    <property type="project" value="TreeGrafter"/>
</dbReference>
<name>A0A6L6PQ79_9BURK</name>
<evidence type="ECO:0000313" key="3">
    <source>
        <dbReference type="Proteomes" id="UP000475582"/>
    </source>
</evidence>
<dbReference type="InterPro" id="IPR007822">
    <property type="entry name" value="LANC-like"/>
</dbReference>
<organism evidence="2 3">
    <name type="scientific">Duganella radicis</name>
    <dbReference type="NCBI Taxonomy" id="551988"/>
    <lineage>
        <taxon>Bacteria</taxon>
        <taxon>Pseudomonadati</taxon>
        <taxon>Pseudomonadota</taxon>
        <taxon>Betaproteobacteria</taxon>
        <taxon>Burkholderiales</taxon>
        <taxon>Oxalobacteraceae</taxon>
        <taxon>Telluria group</taxon>
        <taxon>Duganella</taxon>
    </lineage>
</organism>
<dbReference type="SUPFAM" id="SSF158745">
    <property type="entry name" value="LanC-like"/>
    <property type="match status" value="1"/>
</dbReference>
<feature type="binding site" evidence="1">
    <location>
        <position position="257"/>
    </location>
    <ligand>
        <name>Zn(2+)</name>
        <dbReference type="ChEBI" id="CHEBI:29105"/>
    </ligand>
</feature>
<dbReference type="SMART" id="SM01260">
    <property type="entry name" value="LANC_like"/>
    <property type="match status" value="1"/>
</dbReference>
<keyword evidence="1" id="KW-0479">Metal-binding</keyword>
<dbReference type="Pfam" id="PF05147">
    <property type="entry name" value="LANC_like"/>
    <property type="match status" value="1"/>
</dbReference>